<reference evidence="1 2" key="1">
    <citation type="submission" date="2020-08" db="EMBL/GenBank/DDBJ databases">
        <title>Genome public.</title>
        <authorList>
            <person name="Liu C."/>
            <person name="Sun Q."/>
        </authorList>
    </citation>
    <scope>NUCLEOTIDE SEQUENCE [LARGE SCALE GENOMIC DNA]</scope>
    <source>
        <strain evidence="1 2">NSJ-7</strain>
    </source>
</reference>
<comment type="caution">
    <text evidence="1">The sequence shown here is derived from an EMBL/GenBank/DDBJ whole genome shotgun (WGS) entry which is preliminary data.</text>
</comment>
<evidence type="ECO:0000313" key="1">
    <source>
        <dbReference type="EMBL" id="MBC5677224.1"/>
    </source>
</evidence>
<proteinExistence type="predicted"/>
<protein>
    <submittedName>
        <fullName evidence="1">Uncharacterized protein</fullName>
    </submittedName>
</protein>
<name>A0ABR7FPZ1_9FIRM</name>
<gene>
    <name evidence="1" type="ORF">H8S22_06260</name>
</gene>
<evidence type="ECO:0000313" key="2">
    <source>
        <dbReference type="Proteomes" id="UP000635828"/>
    </source>
</evidence>
<organism evidence="1 2">
    <name type="scientific">Anaerostipes hominis</name>
    <name type="common">ex Liu et al. 2021</name>
    <dbReference type="NCBI Taxonomy" id="2763018"/>
    <lineage>
        <taxon>Bacteria</taxon>
        <taxon>Bacillati</taxon>
        <taxon>Bacillota</taxon>
        <taxon>Clostridia</taxon>
        <taxon>Lachnospirales</taxon>
        <taxon>Lachnospiraceae</taxon>
        <taxon>Anaerostipes</taxon>
    </lineage>
</organism>
<keyword evidence="2" id="KW-1185">Reference proteome</keyword>
<dbReference type="EMBL" id="JACOOS010000005">
    <property type="protein sequence ID" value="MBC5677224.1"/>
    <property type="molecule type" value="Genomic_DNA"/>
</dbReference>
<sequence>MANSVKIAMHHFQTIASLYQRGLIQEDERRELTDYAMFGKEKQDFHLLNQAVENLNLPENEKAKFFREA</sequence>
<accession>A0ABR7FPZ1</accession>
<dbReference type="RefSeq" id="WP_024727395.1">
    <property type="nucleotide sequence ID" value="NZ_JACOOS010000005.1"/>
</dbReference>
<dbReference type="Proteomes" id="UP000635828">
    <property type="component" value="Unassembled WGS sequence"/>
</dbReference>